<dbReference type="AlphaFoldDB" id="A0A507FFA5"/>
<feature type="repeat" description="WD" evidence="4">
    <location>
        <begin position="16"/>
        <end position="57"/>
    </location>
</feature>
<feature type="repeat" description="WD" evidence="4">
    <location>
        <begin position="61"/>
        <end position="103"/>
    </location>
</feature>
<dbReference type="InterPro" id="IPR001680">
    <property type="entry name" value="WD40_rpt"/>
</dbReference>
<dbReference type="PROSITE" id="PS50082">
    <property type="entry name" value="WD_REPEATS_2"/>
    <property type="match status" value="3"/>
</dbReference>
<keyword evidence="6" id="KW-1185">Reference proteome</keyword>
<dbReference type="OrthoDB" id="340259at2759"/>
<dbReference type="GO" id="GO:0000445">
    <property type="term" value="C:THO complex part of transcription export complex"/>
    <property type="evidence" value="ECO:0007669"/>
    <property type="project" value="TreeGrafter"/>
</dbReference>
<comment type="caution">
    <text evidence="5">The sequence shown here is derived from an EMBL/GenBank/DDBJ whole genome shotgun (WGS) entry which is preliminary data.</text>
</comment>
<evidence type="ECO:0000313" key="5">
    <source>
        <dbReference type="EMBL" id="TPX74247.1"/>
    </source>
</evidence>
<evidence type="ECO:0000256" key="1">
    <source>
        <dbReference type="ARBA" id="ARBA00022574"/>
    </source>
</evidence>
<protein>
    <submittedName>
        <fullName evidence="5">Uncharacterized protein</fullName>
    </submittedName>
</protein>
<dbReference type="InterPro" id="IPR019775">
    <property type="entry name" value="WD40_repeat_CS"/>
</dbReference>
<keyword evidence="1 4" id="KW-0853">WD repeat</keyword>
<dbReference type="SMART" id="SM00320">
    <property type="entry name" value="WD40"/>
    <property type="match status" value="5"/>
</dbReference>
<proteinExistence type="inferred from homology"/>
<dbReference type="STRING" id="246404.A0A507FFA5"/>
<organism evidence="5 6">
    <name type="scientific">Chytriomyces confervae</name>
    <dbReference type="NCBI Taxonomy" id="246404"/>
    <lineage>
        <taxon>Eukaryota</taxon>
        <taxon>Fungi</taxon>
        <taxon>Fungi incertae sedis</taxon>
        <taxon>Chytridiomycota</taxon>
        <taxon>Chytridiomycota incertae sedis</taxon>
        <taxon>Chytridiomycetes</taxon>
        <taxon>Chytridiales</taxon>
        <taxon>Chytriomycetaceae</taxon>
        <taxon>Chytriomyces</taxon>
    </lineage>
</organism>
<dbReference type="InterPro" id="IPR040132">
    <property type="entry name" value="Tex1/THOC3"/>
</dbReference>
<dbReference type="InterPro" id="IPR015943">
    <property type="entry name" value="WD40/YVTN_repeat-like_dom_sf"/>
</dbReference>
<dbReference type="GO" id="GO:0006406">
    <property type="term" value="P:mRNA export from nucleus"/>
    <property type="evidence" value="ECO:0007669"/>
    <property type="project" value="InterPro"/>
</dbReference>
<dbReference type="Proteomes" id="UP000320333">
    <property type="component" value="Unassembled WGS sequence"/>
</dbReference>
<dbReference type="InterPro" id="IPR020472">
    <property type="entry name" value="WD40_PAC1"/>
</dbReference>
<evidence type="ECO:0000313" key="6">
    <source>
        <dbReference type="Proteomes" id="UP000320333"/>
    </source>
</evidence>
<dbReference type="PANTHER" id="PTHR22839:SF0">
    <property type="entry name" value="THO COMPLEX SUBUNIT 3"/>
    <property type="match status" value="1"/>
</dbReference>
<gene>
    <name evidence="5" type="ORF">CcCBS67573_g04497</name>
</gene>
<reference evidence="5 6" key="1">
    <citation type="journal article" date="2019" name="Sci. Rep.">
        <title>Comparative genomics of chytrid fungi reveal insights into the obligate biotrophic and pathogenic lifestyle of Synchytrium endobioticum.</title>
        <authorList>
            <person name="van de Vossenberg B.T.L.H."/>
            <person name="Warris S."/>
            <person name="Nguyen H.D.T."/>
            <person name="van Gent-Pelzer M.P.E."/>
            <person name="Joly D.L."/>
            <person name="van de Geest H.C."/>
            <person name="Bonants P.J.M."/>
            <person name="Smith D.S."/>
            <person name="Levesque C.A."/>
            <person name="van der Lee T.A.J."/>
        </authorList>
    </citation>
    <scope>NUCLEOTIDE SEQUENCE [LARGE SCALE GENOMIC DNA]</scope>
    <source>
        <strain evidence="5 6">CBS 675.73</strain>
    </source>
</reference>
<dbReference type="PROSITE" id="PS00678">
    <property type="entry name" value="WD_REPEATS_1"/>
    <property type="match status" value="2"/>
</dbReference>
<dbReference type="PANTHER" id="PTHR22839">
    <property type="entry name" value="THO COMPLEX SUBUNIT 3 THO3"/>
    <property type="match status" value="1"/>
</dbReference>
<dbReference type="PROSITE" id="PS50294">
    <property type="entry name" value="WD_REPEATS_REGION"/>
    <property type="match status" value="3"/>
</dbReference>
<evidence type="ECO:0000256" key="2">
    <source>
        <dbReference type="ARBA" id="ARBA00022737"/>
    </source>
</evidence>
<sequence length="338" mass="36714">MPSAKELRNATTREMRSGHKAKVLSVAWSQSGARLATGAYDQSVRVFSLQGNQVSPTATVLLGHAADVDQVIFHPQIEHVLASAGADKTVRLWDVRTNSKPIHVIQTPGENINIAWSPDGNTIAVGSKDDVITFIDPRGGSAASAETSTASKTPSQKYIWHTLKRDYEVNEIKWDNSGNFFYLTTGHGTVQILEFPSFKPVHAIAAHTGNCYCIDFDPMGRYMAIGSNDSLVSLWDLDEYVCIRTLGQLDMPVRVMTFAHCGEIIAMAGTEDKAIDIASVETGETLYSVPVSTAPETASWHPSKYILAFCGEPSMSKSGMSSRSGSSMDVNIGFYSLQ</sequence>
<feature type="repeat" description="WD" evidence="4">
    <location>
        <begin position="204"/>
        <end position="245"/>
    </location>
</feature>
<evidence type="ECO:0000256" key="3">
    <source>
        <dbReference type="ARBA" id="ARBA00046343"/>
    </source>
</evidence>
<dbReference type="SUPFAM" id="SSF50978">
    <property type="entry name" value="WD40 repeat-like"/>
    <property type="match status" value="1"/>
</dbReference>
<dbReference type="PRINTS" id="PR00320">
    <property type="entry name" value="GPROTEINBRPT"/>
</dbReference>
<name>A0A507FFA5_9FUNG</name>
<keyword evidence="2" id="KW-0677">Repeat</keyword>
<dbReference type="Pfam" id="PF25174">
    <property type="entry name" value="Beta-prop_THOC3"/>
    <property type="match status" value="1"/>
</dbReference>
<dbReference type="EMBL" id="QEAP01000136">
    <property type="protein sequence ID" value="TPX74247.1"/>
    <property type="molecule type" value="Genomic_DNA"/>
</dbReference>
<dbReference type="Gene3D" id="2.130.10.10">
    <property type="entry name" value="YVTN repeat-like/Quinoprotein amine dehydrogenase"/>
    <property type="match status" value="2"/>
</dbReference>
<comment type="similarity">
    <text evidence="3">Belongs to the THOC3 family.</text>
</comment>
<evidence type="ECO:0000256" key="4">
    <source>
        <dbReference type="PROSITE-ProRule" id="PRU00221"/>
    </source>
</evidence>
<dbReference type="InterPro" id="IPR036322">
    <property type="entry name" value="WD40_repeat_dom_sf"/>
</dbReference>
<accession>A0A507FFA5</accession>